<keyword evidence="1" id="KW-0175">Coiled coil</keyword>
<evidence type="ECO:0000256" key="2">
    <source>
        <dbReference type="SAM" id="MobiDB-lite"/>
    </source>
</evidence>
<dbReference type="Proteomes" id="UP000692954">
    <property type="component" value="Unassembled WGS sequence"/>
</dbReference>
<evidence type="ECO:0000313" key="3">
    <source>
        <dbReference type="EMBL" id="CAD8077437.1"/>
    </source>
</evidence>
<gene>
    <name evidence="3" type="ORF">PSON_ATCC_30995.1.T0360129</name>
</gene>
<proteinExistence type="predicted"/>
<dbReference type="EMBL" id="CAJJDN010000036">
    <property type="protein sequence ID" value="CAD8077437.1"/>
    <property type="molecule type" value="Genomic_DNA"/>
</dbReference>
<dbReference type="OrthoDB" id="306677at2759"/>
<keyword evidence="4" id="KW-1185">Reference proteome</keyword>
<comment type="caution">
    <text evidence="3">The sequence shown here is derived from an EMBL/GenBank/DDBJ whole genome shotgun (WGS) entry which is preliminary data.</text>
</comment>
<evidence type="ECO:0000256" key="1">
    <source>
        <dbReference type="SAM" id="Coils"/>
    </source>
</evidence>
<organism evidence="3 4">
    <name type="scientific">Paramecium sonneborni</name>
    <dbReference type="NCBI Taxonomy" id="65129"/>
    <lineage>
        <taxon>Eukaryota</taxon>
        <taxon>Sar</taxon>
        <taxon>Alveolata</taxon>
        <taxon>Ciliophora</taxon>
        <taxon>Intramacronucleata</taxon>
        <taxon>Oligohymenophorea</taxon>
        <taxon>Peniculida</taxon>
        <taxon>Parameciidae</taxon>
        <taxon>Paramecium</taxon>
    </lineage>
</organism>
<reference evidence="3" key="1">
    <citation type="submission" date="2021-01" db="EMBL/GenBank/DDBJ databases">
        <authorList>
            <consortium name="Genoscope - CEA"/>
            <person name="William W."/>
        </authorList>
    </citation>
    <scope>NUCLEOTIDE SEQUENCE</scope>
</reference>
<feature type="compositionally biased region" description="Polar residues" evidence="2">
    <location>
        <begin position="212"/>
        <end position="225"/>
    </location>
</feature>
<protein>
    <submittedName>
        <fullName evidence="3">Uncharacterized protein</fullName>
    </submittedName>
</protein>
<accession>A0A8S1MB06</accession>
<name>A0A8S1MB06_9CILI</name>
<feature type="region of interest" description="Disordered" evidence="2">
    <location>
        <begin position="191"/>
        <end position="256"/>
    </location>
</feature>
<dbReference type="AlphaFoldDB" id="A0A8S1MB06"/>
<evidence type="ECO:0000313" key="4">
    <source>
        <dbReference type="Proteomes" id="UP000692954"/>
    </source>
</evidence>
<sequence>MIPAYQQQQRNVSSSPMQRQFSMQTFTPTQHLGGQNEGIKAYQTDIRERNRQFQDTPQYYGQSMESMALRIQTLEKENQNLKRQLENSNQQIQILNQKMNQNPTQSLLKTTTFELVVLQKAVEQLEGLKNGLQKKKIQGSNNQTTLLDSQKEAYSEFKSKVTVLEEKQQQLEQQQSQTVLLFPKEQQVQNLQSNGPIQTEIKEEPRQGRRFNVNSQSDSVDNFTKGSPIKYLNIKAGTNQNALRVSPRRKPDFQQN</sequence>
<feature type="coiled-coil region" evidence="1">
    <location>
        <begin position="64"/>
        <end position="174"/>
    </location>
</feature>